<proteinExistence type="predicted"/>
<name>A0ABY7QR64_9FIRM</name>
<dbReference type="GO" id="GO:0008745">
    <property type="term" value="F:N-acetylmuramoyl-L-alanine amidase activity"/>
    <property type="evidence" value="ECO:0007669"/>
    <property type="project" value="UniProtKB-EC"/>
</dbReference>
<evidence type="ECO:0000256" key="1">
    <source>
        <dbReference type="ARBA" id="ARBA00022801"/>
    </source>
</evidence>
<reference evidence="4 5" key="1">
    <citation type="submission" date="2023-01" db="EMBL/GenBank/DDBJ databases">
        <authorList>
            <person name="Lee S.H."/>
            <person name="Jung H.S."/>
            <person name="Yun J.U."/>
        </authorList>
    </citation>
    <scope>NUCLEOTIDE SEQUENCE [LARGE SCALE GENOMIC DNA]</scope>
    <source>
        <strain evidence="4 5">CBA3646</strain>
    </source>
</reference>
<dbReference type="Pfam" id="PF01520">
    <property type="entry name" value="Amidase_3"/>
    <property type="match status" value="1"/>
</dbReference>
<dbReference type="Pfam" id="PF07833">
    <property type="entry name" value="Cu_amine_oxidN1"/>
    <property type="match status" value="1"/>
</dbReference>
<dbReference type="PANTHER" id="PTHR30404">
    <property type="entry name" value="N-ACETYLMURAMOYL-L-ALANINE AMIDASE"/>
    <property type="match status" value="1"/>
</dbReference>
<dbReference type="EC" id="3.5.1.28" evidence="4"/>
<dbReference type="Gene3D" id="3.40.630.40">
    <property type="entry name" value="Zn-dependent exopeptidases"/>
    <property type="match status" value="1"/>
</dbReference>
<dbReference type="RefSeq" id="WP_271190812.1">
    <property type="nucleotide sequence ID" value="NZ_CP115667.1"/>
</dbReference>
<evidence type="ECO:0000313" key="5">
    <source>
        <dbReference type="Proteomes" id="UP001210339"/>
    </source>
</evidence>
<dbReference type="EMBL" id="CP115667">
    <property type="protein sequence ID" value="WBW49280.1"/>
    <property type="molecule type" value="Genomic_DNA"/>
</dbReference>
<dbReference type="Proteomes" id="UP001210339">
    <property type="component" value="Chromosome"/>
</dbReference>
<dbReference type="InterPro" id="IPR050695">
    <property type="entry name" value="N-acetylmuramoyl_amidase_3"/>
</dbReference>
<feature type="signal peptide" evidence="2">
    <location>
        <begin position="1"/>
        <end position="22"/>
    </location>
</feature>
<keyword evidence="1 4" id="KW-0378">Hydrolase</keyword>
<accession>A0ABY7QR64</accession>
<evidence type="ECO:0000256" key="2">
    <source>
        <dbReference type="SAM" id="SignalP"/>
    </source>
</evidence>
<feature type="chain" id="PRO_5046015706" evidence="2">
    <location>
        <begin position="23"/>
        <end position="419"/>
    </location>
</feature>
<dbReference type="InterPro" id="IPR036582">
    <property type="entry name" value="Mao_N_sf"/>
</dbReference>
<dbReference type="InterPro" id="IPR002508">
    <property type="entry name" value="MurNAc-LAA_cat"/>
</dbReference>
<dbReference type="Gene3D" id="3.30.457.10">
    <property type="entry name" value="Copper amine oxidase-like, N-terminal domain"/>
    <property type="match status" value="1"/>
</dbReference>
<organism evidence="4 5">
    <name type="scientific">Peptoniphilus equinus</name>
    <dbReference type="NCBI Taxonomy" id="3016343"/>
    <lineage>
        <taxon>Bacteria</taxon>
        <taxon>Bacillati</taxon>
        <taxon>Bacillota</taxon>
        <taxon>Tissierellia</taxon>
        <taxon>Tissierellales</taxon>
        <taxon>Peptoniphilaceae</taxon>
        <taxon>Peptoniphilus</taxon>
    </lineage>
</organism>
<dbReference type="PANTHER" id="PTHR30404:SF0">
    <property type="entry name" value="N-ACETYLMURAMOYL-L-ALANINE AMIDASE AMIC"/>
    <property type="match status" value="1"/>
</dbReference>
<dbReference type="SUPFAM" id="SSF55383">
    <property type="entry name" value="Copper amine oxidase, domain N"/>
    <property type="match status" value="1"/>
</dbReference>
<evidence type="ECO:0000259" key="3">
    <source>
        <dbReference type="SMART" id="SM00646"/>
    </source>
</evidence>
<dbReference type="SMART" id="SM00646">
    <property type="entry name" value="Ami_3"/>
    <property type="match status" value="1"/>
</dbReference>
<gene>
    <name evidence="4" type="ORF">O6R05_04525</name>
</gene>
<protein>
    <submittedName>
        <fullName evidence="4">N-acetylmuramoyl-L-alanine amidase</fullName>
        <ecNumber evidence="4">3.5.1.28</ecNumber>
    </submittedName>
</protein>
<keyword evidence="2" id="KW-0732">Signal</keyword>
<sequence length="419" mass="45791">MKIKAVLLAFGLSMLLSTVSYAKTFTVTINDTSTKVNSVTVKVNDSSLNTAYDAYVLGGRTFVPIREISEKLGSTVNWDNATKSATIISGSDEVKLQIGSTVVYVNGQKNTISEDSIPQFAQYVKPDYATKTMVPLRFLSEALGYTVSWDQASQTASVDQFKTAAIAHDAVAAEKSNNGAATTVDKEVIEPKDSDGYRSLNELKQRERASDKELEVPEQTRRTISETIEKQGAVTVVVDPGHGGKDPGTNNDSVKEKELNLKVAKLLKPKLQSLGYEVLMTRDSDEYLTLLERAEVANENDAEIFVSIHFNYSTNSDASGIETFYADEKTVGIKAHVQKYLADAIQKELIRVTGANNRGVKNGSSYVVLNKTKTVAALTELGFVSNADEARRFEDEAYLNDLATAIANGIENYVAKYVK</sequence>
<dbReference type="SUPFAM" id="SSF53187">
    <property type="entry name" value="Zn-dependent exopeptidases"/>
    <property type="match status" value="1"/>
</dbReference>
<dbReference type="CDD" id="cd02696">
    <property type="entry name" value="MurNAc-LAA"/>
    <property type="match status" value="1"/>
</dbReference>
<feature type="domain" description="MurNAc-LAA" evidence="3">
    <location>
        <begin position="294"/>
        <end position="411"/>
    </location>
</feature>
<keyword evidence="5" id="KW-1185">Reference proteome</keyword>
<evidence type="ECO:0000313" key="4">
    <source>
        <dbReference type="EMBL" id="WBW49280.1"/>
    </source>
</evidence>
<dbReference type="InterPro" id="IPR012854">
    <property type="entry name" value="Cu_amine_oxidase-like_N"/>
</dbReference>